<evidence type="ECO:0000256" key="3">
    <source>
        <dbReference type="PROSITE-ProRule" id="PRU00104"/>
    </source>
</evidence>
<keyword evidence="4" id="KW-0812">Transmembrane</keyword>
<accession>A0A8B9ERF5</accession>
<evidence type="ECO:0000256" key="2">
    <source>
        <dbReference type="ARBA" id="ARBA00022786"/>
    </source>
</evidence>
<dbReference type="GO" id="GO:0004842">
    <property type="term" value="F:ubiquitin-protein transferase activity"/>
    <property type="evidence" value="ECO:0007669"/>
    <property type="project" value="InterPro"/>
</dbReference>
<sequence>MRCERTMGNSRATWRFASRVLSACFSLPLFLLLLFLFFSKSPISKQRYFRLPVLMRMVMFLVLSLTALSHTTGLLGLEGLLSHGLSVLSVGLPLADDGIDVRLRGIKIKSSRQRDLGLSADMFQLANLVRYPRLEGTDPDLLYRRAVLIQRFIKLLDSVLHHLVPAWDHTIGTFSKLKHIKQFLLLSKRRTALITQCLKDSETSKPNFMPRLYINRRLAMEHRDNPALDPSCKNAVFTQVYEGLKPSDKFEKPLDYRWPLRYDQWWECKFIAEGIIDQGGGFRDSLADMSEELCPSSADTPVPLPFFVRTSNQGNSTGEARDMYVPNPSCKDFPKYEWIGQIMGAALRGKEFLVLALPGFVWKQLTGEEVSWSKDFPAVDSVLVKLLEVMEVMDKDTFEFKFGNELTYTTVLSDQRMVELIPNGSNTVVRYEDRKEFIRLVQKARLEESKEQVAALRAGLLRVVPQPVLDLLTWQQLERKVCGNPELTVDDVKKFSKCQGWCEALLDNARPSHASCAVLSSRGERLPCSLGPPPAFTRGCTEGCVASRVNFLCWELLTKHLFLAAVTFEDLQSDDPRIRIFLEALSNFTSEDLSRFLKFITGRSRLPVQITVHPDKSGTQQLDVMPKASTCSCTLFLPNYSSARACEELLRYAVYNCMSIDTDEPVAQDVSVDSPEL</sequence>
<dbReference type="PANTHER" id="PTHR46654:SF1">
    <property type="entry name" value="E3 UBIQUITIN-PROTEIN LIGASE HECTD3"/>
    <property type="match status" value="1"/>
</dbReference>
<evidence type="ECO:0000256" key="4">
    <source>
        <dbReference type="SAM" id="Phobius"/>
    </source>
</evidence>
<evidence type="ECO:0000259" key="5">
    <source>
        <dbReference type="PROSITE" id="PS50237"/>
    </source>
</evidence>
<dbReference type="Gene3D" id="3.30.2160.10">
    <property type="entry name" value="Hect, E3 ligase catalytic domain"/>
    <property type="match status" value="1"/>
</dbReference>
<dbReference type="Gene3D" id="3.90.1750.10">
    <property type="entry name" value="Hect, E3 ligase catalytic domains"/>
    <property type="match status" value="1"/>
</dbReference>
<keyword evidence="4" id="KW-0472">Membrane</keyword>
<reference evidence="6" key="1">
    <citation type="submission" date="2025-08" db="UniProtKB">
        <authorList>
            <consortium name="Ensembl"/>
        </authorList>
    </citation>
    <scope>IDENTIFICATION</scope>
</reference>
<dbReference type="Gene3D" id="3.30.2410.10">
    <property type="entry name" value="Hect, E3 ligase catalytic domain"/>
    <property type="match status" value="1"/>
</dbReference>
<reference evidence="6" key="2">
    <citation type="submission" date="2025-09" db="UniProtKB">
        <authorList>
            <consortium name="Ensembl"/>
        </authorList>
    </citation>
    <scope>IDENTIFICATION</scope>
</reference>
<keyword evidence="7" id="KW-1185">Reference proteome</keyword>
<dbReference type="InterPro" id="IPR042469">
    <property type="entry name" value="HECTD3"/>
</dbReference>
<protein>
    <submittedName>
        <fullName evidence="6">HECT domain E3 ubiquitin protein ligase 3</fullName>
    </submittedName>
</protein>
<organism evidence="6 7">
    <name type="scientific">Anser cygnoides</name>
    <name type="common">Swan goose</name>
    <dbReference type="NCBI Taxonomy" id="8845"/>
    <lineage>
        <taxon>Eukaryota</taxon>
        <taxon>Metazoa</taxon>
        <taxon>Chordata</taxon>
        <taxon>Craniata</taxon>
        <taxon>Vertebrata</taxon>
        <taxon>Euteleostomi</taxon>
        <taxon>Archelosauria</taxon>
        <taxon>Archosauria</taxon>
        <taxon>Dinosauria</taxon>
        <taxon>Saurischia</taxon>
        <taxon>Theropoda</taxon>
        <taxon>Coelurosauria</taxon>
        <taxon>Aves</taxon>
        <taxon>Neognathae</taxon>
        <taxon>Galloanserae</taxon>
        <taxon>Anseriformes</taxon>
        <taxon>Anatidae</taxon>
        <taxon>Anserinae</taxon>
        <taxon>Anser</taxon>
    </lineage>
</organism>
<name>A0A8B9ERF5_ANSCY</name>
<keyword evidence="2 3" id="KW-0833">Ubl conjugation pathway</keyword>
<dbReference type="AlphaFoldDB" id="A0A8B9ERF5"/>
<feature type="domain" description="HECT" evidence="5">
    <location>
        <begin position="269"/>
        <end position="663"/>
    </location>
</feature>
<dbReference type="SUPFAM" id="SSF56204">
    <property type="entry name" value="Hect, E3 ligase catalytic domain"/>
    <property type="match status" value="2"/>
</dbReference>
<dbReference type="InterPro" id="IPR035983">
    <property type="entry name" value="Hect_E3_ubiquitin_ligase"/>
</dbReference>
<keyword evidence="4" id="KW-1133">Transmembrane helix</keyword>
<dbReference type="SMART" id="SM00119">
    <property type="entry name" value="HECTc"/>
    <property type="match status" value="1"/>
</dbReference>
<evidence type="ECO:0000313" key="7">
    <source>
        <dbReference type="Proteomes" id="UP000694521"/>
    </source>
</evidence>
<dbReference type="PANTHER" id="PTHR46654">
    <property type="entry name" value="E3 UBIQUITIN-PROTEIN LIGASE HECTD3"/>
    <property type="match status" value="1"/>
</dbReference>
<feature type="active site" description="Glycyl thioester intermediate" evidence="3">
    <location>
        <position position="631"/>
    </location>
</feature>
<dbReference type="InterPro" id="IPR000569">
    <property type="entry name" value="HECT_dom"/>
</dbReference>
<dbReference type="Ensembl" id="ENSACDT00005030990.1">
    <property type="protein sequence ID" value="ENSACDP00005025981.1"/>
    <property type="gene ID" value="ENSACDG00005018807.1"/>
</dbReference>
<dbReference type="Proteomes" id="UP000694521">
    <property type="component" value="Unplaced"/>
</dbReference>
<dbReference type="PROSITE" id="PS50237">
    <property type="entry name" value="HECT"/>
    <property type="match status" value="1"/>
</dbReference>
<feature type="transmembrane region" description="Helical" evidence="4">
    <location>
        <begin position="20"/>
        <end position="38"/>
    </location>
</feature>
<dbReference type="GO" id="GO:0043161">
    <property type="term" value="P:proteasome-mediated ubiquitin-dependent protein catabolic process"/>
    <property type="evidence" value="ECO:0007669"/>
    <property type="project" value="TreeGrafter"/>
</dbReference>
<dbReference type="Pfam" id="PF00632">
    <property type="entry name" value="HECT"/>
    <property type="match status" value="2"/>
</dbReference>
<dbReference type="FunFam" id="3.90.1750.10:FF:000025">
    <property type="entry name" value="Putative E3 ubiquitin-protein ligase HECTD3"/>
    <property type="match status" value="1"/>
</dbReference>
<keyword evidence="1" id="KW-0808">Transferase</keyword>
<evidence type="ECO:0000256" key="1">
    <source>
        <dbReference type="ARBA" id="ARBA00022679"/>
    </source>
</evidence>
<proteinExistence type="predicted"/>
<evidence type="ECO:0000313" key="6">
    <source>
        <dbReference type="Ensembl" id="ENSACDP00005025981.1"/>
    </source>
</evidence>
<gene>
    <name evidence="6" type="primary">HECTD3</name>
</gene>